<protein>
    <recommendedName>
        <fullName evidence="4">Streptomycin 6-kinase</fullName>
    </recommendedName>
</protein>
<organism evidence="2 3">
    <name type="scientific">Acidovorax bellezanensis</name>
    <dbReference type="NCBI Taxonomy" id="2976702"/>
    <lineage>
        <taxon>Bacteria</taxon>
        <taxon>Pseudomonadati</taxon>
        <taxon>Pseudomonadota</taxon>
        <taxon>Betaproteobacteria</taxon>
        <taxon>Burkholderiales</taxon>
        <taxon>Comamonadaceae</taxon>
        <taxon>Acidovorax</taxon>
    </lineage>
</organism>
<evidence type="ECO:0008006" key="4">
    <source>
        <dbReference type="Google" id="ProtNLM"/>
    </source>
</evidence>
<name>A0ABT2PLB8_9BURK</name>
<dbReference type="EMBL" id="JAODYH010000004">
    <property type="protein sequence ID" value="MCT9811258.1"/>
    <property type="molecule type" value="Genomic_DNA"/>
</dbReference>
<sequence>MLSEITHRWGLTADGPPRDGPPQHTPGSLLLPVLWRGQRAMLKIAHNAEELPGFDLQRQHLLQWTLAWSGLSFAWHAEDGTPGETALRVATLAAAALHC</sequence>
<dbReference type="Proteomes" id="UP001525968">
    <property type="component" value="Unassembled WGS sequence"/>
</dbReference>
<evidence type="ECO:0000313" key="2">
    <source>
        <dbReference type="EMBL" id="MCT9811258.1"/>
    </source>
</evidence>
<reference evidence="2 3" key="1">
    <citation type="submission" date="2022-09" db="EMBL/GenBank/DDBJ databases">
        <title>Draft genome of isolate Be4.</title>
        <authorList>
            <person name="Sanchez-Castro I."/>
            <person name="Martinez-Rodriguez P."/>
            <person name="Descostes M."/>
            <person name="Merroun M."/>
        </authorList>
    </citation>
    <scope>NUCLEOTIDE SEQUENCE [LARGE SCALE GENOMIC DNA]</scope>
    <source>
        <strain evidence="2 3">Be4</strain>
    </source>
</reference>
<comment type="caution">
    <text evidence="2">The sequence shown here is derived from an EMBL/GenBank/DDBJ whole genome shotgun (WGS) entry which is preliminary data.</text>
</comment>
<keyword evidence="3" id="KW-1185">Reference proteome</keyword>
<dbReference type="RefSeq" id="WP_261500467.1">
    <property type="nucleotide sequence ID" value="NZ_JAODYH010000004.1"/>
</dbReference>
<feature type="region of interest" description="Disordered" evidence="1">
    <location>
        <begin position="1"/>
        <end position="27"/>
    </location>
</feature>
<evidence type="ECO:0000313" key="3">
    <source>
        <dbReference type="Proteomes" id="UP001525968"/>
    </source>
</evidence>
<accession>A0ABT2PLB8</accession>
<evidence type="ECO:0000256" key="1">
    <source>
        <dbReference type="SAM" id="MobiDB-lite"/>
    </source>
</evidence>
<gene>
    <name evidence="2" type="ORF">N0K08_11475</name>
</gene>
<proteinExistence type="predicted"/>